<keyword evidence="7" id="KW-0969">Cilium</keyword>
<evidence type="ECO:0000313" key="8">
    <source>
        <dbReference type="Proteomes" id="UP000474159"/>
    </source>
</evidence>
<dbReference type="InterPro" id="IPR006300">
    <property type="entry name" value="FlgB"/>
</dbReference>
<dbReference type="NCBIfam" id="NF004654">
    <property type="entry name" value="PRK06004.1"/>
    <property type="match status" value="1"/>
</dbReference>
<comment type="subcellular location">
    <subcellularLocation>
        <location evidence="1 6">Bacterial flagellum basal body</location>
    </subcellularLocation>
</comment>
<dbReference type="Proteomes" id="UP000474159">
    <property type="component" value="Unassembled WGS sequence"/>
</dbReference>
<protein>
    <recommendedName>
        <fullName evidence="3 6">Flagellar basal body rod protein FlgB</fullName>
    </recommendedName>
</protein>
<evidence type="ECO:0000256" key="6">
    <source>
        <dbReference type="PIRNR" id="PIRNR002889"/>
    </source>
</evidence>
<dbReference type="EMBL" id="VZZK01000001">
    <property type="protein sequence ID" value="KAB1081652.1"/>
    <property type="molecule type" value="Genomic_DNA"/>
</dbReference>
<evidence type="ECO:0000256" key="3">
    <source>
        <dbReference type="ARBA" id="ARBA00014376"/>
    </source>
</evidence>
<comment type="similarity">
    <text evidence="2 6">Belongs to the flagella basal body rod proteins family.</text>
</comment>
<gene>
    <name evidence="7" type="primary">flgB</name>
    <name evidence="7" type="ORF">F6X53_00670</name>
</gene>
<reference evidence="7 8" key="1">
    <citation type="submission" date="2019-09" db="EMBL/GenBank/DDBJ databases">
        <title>YIM 48816 draft genome.</title>
        <authorList>
            <person name="Jiang L."/>
        </authorList>
    </citation>
    <scope>NUCLEOTIDE SEQUENCE [LARGE SCALE GENOMIC DNA]</scope>
    <source>
        <strain evidence="7 8">YIM 48816</strain>
    </source>
</reference>
<evidence type="ECO:0000256" key="4">
    <source>
        <dbReference type="ARBA" id="ARBA00023143"/>
    </source>
</evidence>
<name>A0A6L3T8M3_9HYPH</name>
<dbReference type="GO" id="GO:0030694">
    <property type="term" value="C:bacterial-type flagellum basal body, rod"/>
    <property type="evidence" value="ECO:0007669"/>
    <property type="project" value="InterPro"/>
</dbReference>
<evidence type="ECO:0000256" key="2">
    <source>
        <dbReference type="ARBA" id="ARBA00009677"/>
    </source>
</evidence>
<evidence type="ECO:0000256" key="1">
    <source>
        <dbReference type="ARBA" id="ARBA00004117"/>
    </source>
</evidence>
<evidence type="ECO:0000256" key="5">
    <source>
        <dbReference type="ARBA" id="ARBA00024934"/>
    </source>
</evidence>
<comment type="function">
    <text evidence="5 6">Structural component of flagellum, the bacterial motility apparatus. Part of the rod structure of flagellar basal body.</text>
</comment>
<comment type="caution">
    <text evidence="7">The sequence shown here is derived from an EMBL/GenBank/DDBJ whole genome shotgun (WGS) entry which is preliminary data.</text>
</comment>
<dbReference type="PIRSF" id="PIRSF002889">
    <property type="entry name" value="Rod_FlgB"/>
    <property type="match status" value="1"/>
</dbReference>
<keyword evidence="4 6" id="KW-0975">Bacterial flagellum</keyword>
<comment type="subunit">
    <text evidence="6">The basal body constitutes a major portion of the flagellar organelle and consists of a number of rings mounted on a central rod.</text>
</comment>
<dbReference type="AlphaFoldDB" id="A0A6L3T8M3"/>
<dbReference type="RefSeq" id="WP_150996168.1">
    <property type="nucleotide sequence ID" value="NZ_BPQY01000017.1"/>
</dbReference>
<evidence type="ECO:0000313" key="7">
    <source>
        <dbReference type="EMBL" id="KAB1081652.1"/>
    </source>
</evidence>
<dbReference type="OrthoDB" id="9788334at2"/>
<proteinExistence type="inferred from homology"/>
<sequence>MAVTDLPILSMLRTKMQWHQARQKLIAENVANADMPGFRPRDLTQPQFNSATGEIAQGSGGVSLALTSSSHIATAAGGDGIGADPRRVKSFEVSPSGNAVNLEEEMLKAGDNQSDYQLAASLYQKSLDALKIAVGKR</sequence>
<keyword evidence="8" id="KW-1185">Reference proteome</keyword>
<dbReference type="GO" id="GO:0071973">
    <property type="term" value="P:bacterial-type flagellum-dependent cell motility"/>
    <property type="evidence" value="ECO:0007669"/>
    <property type="project" value="InterPro"/>
</dbReference>
<keyword evidence="7" id="KW-0282">Flagellum</keyword>
<accession>A0A6L3T8M3</accession>
<keyword evidence="7" id="KW-0966">Cell projection</keyword>
<organism evidence="7 8">
    <name type="scientific">Methylobacterium soli</name>
    <dbReference type="NCBI Taxonomy" id="553447"/>
    <lineage>
        <taxon>Bacteria</taxon>
        <taxon>Pseudomonadati</taxon>
        <taxon>Pseudomonadota</taxon>
        <taxon>Alphaproteobacteria</taxon>
        <taxon>Hyphomicrobiales</taxon>
        <taxon>Methylobacteriaceae</taxon>
        <taxon>Methylobacterium</taxon>
    </lineage>
</organism>